<name>A0A381XJ61_9ZZZZ</name>
<dbReference type="PROSITE" id="PS50263">
    <property type="entry name" value="CN_HYDROLASE"/>
    <property type="match status" value="1"/>
</dbReference>
<organism evidence="2">
    <name type="scientific">marine metagenome</name>
    <dbReference type="NCBI Taxonomy" id="408172"/>
    <lineage>
        <taxon>unclassified sequences</taxon>
        <taxon>metagenomes</taxon>
        <taxon>ecological metagenomes</taxon>
    </lineage>
</organism>
<accession>A0A381XJ61</accession>
<dbReference type="InterPro" id="IPR003010">
    <property type="entry name" value="C-N_Hydrolase"/>
</dbReference>
<sequence>MKPLSIAAIQLNLARKDNYTLLESKAREAVYRFPWLEMLVFSELAVGGAGASNATFFLSEYLDKLKELAKELDIWLIPGSFYEETEEGTFNTTPVIDNKGDLVTKCRKLYPFLPYETGVAAGNEVCVFEIPGSGKVGIHICYDLWFPETSRALALKGAEVILHPSLTDTCDRDVERAMVKATAAQQQCYYIDVNAGGEQGVGLSLIAGPDGEILHDALAGEEFMLVEVDFDRVRRCRKRGLKGLGQPIKSYRDDPKQHLSEVLDADYLNKLGDLEVPKKEKTP</sequence>
<proteinExistence type="predicted"/>
<dbReference type="PROSITE" id="PS01227">
    <property type="entry name" value="UPF0012"/>
    <property type="match status" value="1"/>
</dbReference>
<dbReference type="EMBL" id="UINC01015301">
    <property type="protein sequence ID" value="SVA64532.1"/>
    <property type="molecule type" value="Genomic_DNA"/>
</dbReference>
<evidence type="ECO:0000259" key="1">
    <source>
        <dbReference type="PROSITE" id="PS50263"/>
    </source>
</evidence>
<gene>
    <name evidence="2" type="ORF">METZ01_LOCUS117386</name>
</gene>
<dbReference type="Gene3D" id="3.60.110.10">
    <property type="entry name" value="Carbon-nitrogen hydrolase"/>
    <property type="match status" value="1"/>
</dbReference>
<dbReference type="SUPFAM" id="SSF56317">
    <property type="entry name" value="Carbon-nitrogen hydrolase"/>
    <property type="match status" value="1"/>
</dbReference>
<dbReference type="PANTHER" id="PTHR23088">
    <property type="entry name" value="NITRILASE-RELATED"/>
    <property type="match status" value="1"/>
</dbReference>
<dbReference type="PANTHER" id="PTHR23088:SF27">
    <property type="entry name" value="DEAMINATED GLUTATHIONE AMIDASE"/>
    <property type="match status" value="1"/>
</dbReference>
<dbReference type="AlphaFoldDB" id="A0A381XJ61"/>
<dbReference type="CDD" id="cd07197">
    <property type="entry name" value="nitrilase"/>
    <property type="match status" value="1"/>
</dbReference>
<dbReference type="InterPro" id="IPR001110">
    <property type="entry name" value="UPF0012_CS"/>
</dbReference>
<dbReference type="InterPro" id="IPR036526">
    <property type="entry name" value="C-N_Hydrolase_sf"/>
</dbReference>
<evidence type="ECO:0000313" key="2">
    <source>
        <dbReference type="EMBL" id="SVA64532.1"/>
    </source>
</evidence>
<reference evidence="2" key="1">
    <citation type="submission" date="2018-05" db="EMBL/GenBank/DDBJ databases">
        <authorList>
            <person name="Lanie J.A."/>
            <person name="Ng W.-L."/>
            <person name="Kazmierczak K.M."/>
            <person name="Andrzejewski T.M."/>
            <person name="Davidsen T.M."/>
            <person name="Wayne K.J."/>
            <person name="Tettelin H."/>
            <person name="Glass J.I."/>
            <person name="Rusch D."/>
            <person name="Podicherti R."/>
            <person name="Tsui H.-C.T."/>
            <person name="Winkler M.E."/>
        </authorList>
    </citation>
    <scope>NUCLEOTIDE SEQUENCE</scope>
</reference>
<protein>
    <recommendedName>
        <fullName evidence="1">CN hydrolase domain-containing protein</fullName>
    </recommendedName>
</protein>
<dbReference type="Pfam" id="PF00795">
    <property type="entry name" value="CN_hydrolase"/>
    <property type="match status" value="1"/>
</dbReference>
<feature type="domain" description="CN hydrolase" evidence="1">
    <location>
        <begin position="4"/>
        <end position="230"/>
    </location>
</feature>